<organism evidence="2 3">
    <name type="scientific">Pycnococcus provasolii</name>
    <dbReference type="NCBI Taxonomy" id="41880"/>
    <lineage>
        <taxon>Eukaryota</taxon>
        <taxon>Viridiplantae</taxon>
        <taxon>Chlorophyta</taxon>
        <taxon>Pseudoscourfieldiophyceae</taxon>
        <taxon>Pseudoscourfieldiales</taxon>
        <taxon>Pycnococcaceae</taxon>
        <taxon>Pycnococcus</taxon>
    </lineage>
</organism>
<dbReference type="EMBL" id="BNJQ01000009">
    <property type="protein sequence ID" value="GHP04927.1"/>
    <property type="molecule type" value="Genomic_DNA"/>
</dbReference>
<keyword evidence="3" id="KW-1185">Reference proteome</keyword>
<evidence type="ECO:0008006" key="4">
    <source>
        <dbReference type="Google" id="ProtNLM"/>
    </source>
</evidence>
<accession>A0A830HIQ0</accession>
<dbReference type="Proteomes" id="UP000660262">
    <property type="component" value="Unassembled WGS sequence"/>
</dbReference>
<name>A0A830HIQ0_9CHLO</name>
<sequence>MVEERALVSIFLAHPPPGSPGPDAQDASHADALSHLLTTATQNSVQCITAPIASMTALYPPRKRHAPAHVNATPATAMQYPLQLLKTNWLARQRTQRPGLAVFVATAAAASADPASWAQLCAQLDAVRLATNRRSAPMLIAVVGAGAVPEERLAALRRRADLDARSLVVVPNLSQPGSAAPLVTLASELSMGFYRDEARRRKAHLTSMTAELAAHGMPLPAPSAVKAHFKLGFFLEVVGDVQSAGKHYALAYGFVKSLLHELGTSRVEAGQTSPPPEKFAMPLEECRAMATLLFDKLCVLHAATPGLPPGDPGGELRKLVDTHVRFFRTPGGSNFASLPRVLRARHAAWLSRQCERGARALLTAGANHDACRFAAARLYDAAARILWQRRRGYKSALEAGLVLVPATPQAHAQLGVSDGVHLGTFASADGSVVGWDEYLAYICALEAHADGGATDGDDGGEKTTHAIVNDMLHAAYALYDSRSCERYRAAVAVAYAQEQELHGTGDESLAEAQRLLESALPLYRRERADGLRTEALSAYRGVLGKQGLGAKHAAASLELCACSTSMEPEVRSALQASTFASLGERDGNDEAPEILMLVSLSSSGGDETRLVAPGVLIVCASWTGDEEFTARVESRLPLSLPLQRATLEVAAEPGGAVTTSTTGACELEPGASTLVKFRVEGAKDGARPIRLLLESAQSRVSFEHLWRTDLDSVGKRFVPASVLSAPGADDAAPTLRRAASELASAQPPPASEVNATLIPAPEPAVAAAEPAPAPAPAPAVEQADSAPLAPVGSVTNATLRLEIPEASPLRGAPFDVTLVITAAASMALRVELHKANTQSVWAGSRARTIEVAAGTEARLTWRLICCQACDALQMGNLVVRCDATATTAEIPVVVDIR</sequence>
<proteinExistence type="predicted"/>
<evidence type="ECO:0000313" key="2">
    <source>
        <dbReference type="EMBL" id="GHP04927.1"/>
    </source>
</evidence>
<evidence type="ECO:0000313" key="3">
    <source>
        <dbReference type="Proteomes" id="UP000660262"/>
    </source>
</evidence>
<dbReference type="AlphaFoldDB" id="A0A830HIQ0"/>
<comment type="caution">
    <text evidence="2">The sequence shown here is derived from an EMBL/GenBank/DDBJ whole genome shotgun (WGS) entry which is preliminary data.</text>
</comment>
<reference evidence="2" key="1">
    <citation type="submission" date="2020-10" db="EMBL/GenBank/DDBJ databases">
        <title>Unveiling of a novel bifunctional photoreceptor, Dualchrome1, isolated from a cosmopolitan green alga.</title>
        <authorList>
            <person name="Suzuki S."/>
            <person name="Kawachi M."/>
        </authorList>
    </citation>
    <scope>NUCLEOTIDE SEQUENCE</scope>
    <source>
        <strain evidence="2">NIES 2893</strain>
    </source>
</reference>
<evidence type="ECO:0000256" key="1">
    <source>
        <dbReference type="SAM" id="MobiDB-lite"/>
    </source>
</evidence>
<feature type="region of interest" description="Disordered" evidence="1">
    <location>
        <begin position="764"/>
        <end position="784"/>
    </location>
</feature>
<protein>
    <recommendedName>
        <fullName evidence="4">Trafficking protein particle complex subunit 11 domain-containing protein</fullName>
    </recommendedName>
</protein>
<dbReference type="PANTHER" id="PTHR14374">
    <property type="entry name" value="FOIE GRAS"/>
    <property type="match status" value="1"/>
</dbReference>
<dbReference type="PANTHER" id="PTHR14374:SF0">
    <property type="entry name" value="TRAFFICKING PROTEIN PARTICLE COMPLEX SUBUNIT 11"/>
    <property type="match status" value="1"/>
</dbReference>
<gene>
    <name evidence="2" type="ORF">PPROV_000367900</name>
</gene>